<proteinExistence type="predicted"/>
<dbReference type="Pfam" id="PF12974">
    <property type="entry name" value="Phosphonate-bd"/>
    <property type="match status" value="1"/>
</dbReference>
<accession>A0A1D9P3I6</accession>
<dbReference type="KEGG" id="bhu:bhn_I2143"/>
<name>A0A1D9P3I6_9FIRM</name>
<sequence>MKKTSSLGLKCILLLLSLLLLIGCQKNSSATSDNTTIRVASLKGPTTIGLVNLMDEASREECEHSYEFTIYTQGSDIMVAMAAGDIDIGLVPANVAAVMNNKVEGGVAVIDINTLGVLYCVSGDDSIHSISDLSGKTVYTTGQGSTPEYTIRYLLAQNGVTDCSLEFKSEATEVAAFLAEDPSGVAILPQPFVTAALTQNQELKIAFSLDDEWNKVNTDCRMVTGVTVVRKDFLENHKELVNAFIKDHEASTKKVSEDLEGTAALVVQQGIIAKEPIALVAIGNCNVCCIHGKELRKTLEGYLKVLYEQDSKSVGGSLPPDEFYYVGK</sequence>
<dbReference type="PROSITE" id="PS51257">
    <property type="entry name" value="PROKAR_LIPOPROTEIN"/>
    <property type="match status" value="1"/>
</dbReference>
<evidence type="ECO:0000313" key="2">
    <source>
        <dbReference type="Proteomes" id="UP000179284"/>
    </source>
</evidence>
<protein>
    <submittedName>
        <fullName evidence="1">ABC transporter substrate-binding protein</fullName>
    </submittedName>
</protein>
<dbReference type="Proteomes" id="UP000179284">
    <property type="component" value="Chromosome I"/>
</dbReference>
<gene>
    <name evidence="1" type="ORF">bhn_I2143</name>
</gene>
<dbReference type="Gene3D" id="3.40.190.10">
    <property type="entry name" value="Periplasmic binding protein-like II"/>
    <property type="match status" value="2"/>
</dbReference>
<dbReference type="RefSeq" id="WP_083385948.1">
    <property type="nucleotide sequence ID" value="NZ_CP017831.1"/>
</dbReference>
<organism evidence="1 2">
    <name type="scientific">Butyrivibrio hungatei</name>
    <dbReference type="NCBI Taxonomy" id="185008"/>
    <lineage>
        <taxon>Bacteria</taxon>
        <taxon>Bacillati</taxon>
        <taxon>Bacillota</taxon>
        <taxon>Clostridia</taxon>
        <taxon>Lachnospirales</taxon>
        <taxon>Lachnospiraceae</taxon>
        <taxon>Butyrivibrio</taxon>
    </lineage>
</organism>
<dbReference type="SUPFAM" id="SSF53850">
    <property type="entry name" value="Periplasmic binding protein-like II"/>
    <property type="match status" value="1"/>
</dbReference>
<dbReference type="PIRSF" id="PIRSF027386">
    <property type="entry name" value="UCP027386_ABC_sbc_TM0202"/>
    <property type="match status" value="1"/>
</dbReference>
<dbReference type="PANTHER" id="PTHR30024:SF46">
    <property type="entry name" value="ABC TRANSPORTER, SUBSTRATE-BINDING LIPOPROTEIN"/>
    <property type="match status" value="1"/>
</dbReference>
<evidence type="ECO:0000313" key="1">
    <source>
        <dbReference type="EMBL" id="AOZ97176.1"/>
    </source>
</evidence>
<dbReference type="EMBL" id="CP017831">
    <property type="protein sequence ID" value="AOZ97176.1"/>
    <property type="molecule type" value="Genomic_DNA"/>
</dbReference>
<dbReference type="OrthoDB" id="9814375at2"/>
<dbReference type="PANTHER" id="PTHR30024">
    <property type="entry name" value="ALIPHATIC SULFONATES-BINDING PROTEIN-RELATED"/>
    <property type="match status" value="1"/>
</dbReference>
<dbReference type="AlphaFoldDB" id="A0A1D9P3I6"/>
<keyword evidence="2" id="KW-1185">Reference proteome</keyword>
<dbReference type="InterPro" id="IPR027024">
    <property type="entry name" value="UCP027386_ABC_sbc_TM0202"/>
</dbReference>
<reference evidence="2" key="1">
    <citation type="submission" date="2016-10" db="EMBL/GenBank/DDBJ databases">
        <title>The complete genome sequence of the rumen bacterium Butyrivibrio hungatei MB2003.</title>
        <authorList>
            <person name="Palevich N."/>
            <person name="Kelly W.J."/>
            <person name="Leahy S.C."/>
            <person name="Altermann E."/>
            <person name="Rakonjac J."/>
            <person name="Attwood G.T."/>
        </authorList>
    </citation>
    <scope>NUCLEOTIDE SEQUENCE [LARGE SCALE GENOMIC DNA]</scope>
    <source>
        <strain evidence="2">MB2003</strain>
    </source>
</reference>